<evidence type="ECO:0000256" key="3">
    <source>
        <dbReference type="ARBA" id="ARBA00047594"/>
    </source>
</evidence>
<dbReference type="EMBL" id="BAABLX010000065">
    <property type="protein sequence ID" value="GAA4954860.1"/>
    <property type="molecule type" value="Genomic_DNA"/>
</dbReference>
<feature type="transmembrane region" description="Helical" evidence="4">
    <location>
        <begin position="110"/>
        <end position="133"/>
    </location>
</feature>
<feature type="transmembrane region" description="Helical" evidence="4">
    <location>
        <begin position="83"/>
        <end position="103"/>
    </location>
</feature>
<dbReference type="PANTHER" id="PTHR14969:SF13">
    <property type="entry name" value="AT30094P"/>
    <property type="match status" value="1"/>
</dbReference>
<evidence type="ECO:0000313" key="6">
    <source>
        <dbReference type="EMBL" id="GAA4954860.1"/>
    </source>
</evidence>
<keyword evidence="7" id="KW-1185">Reference proteome</keyword>
<organism evidence="6 7">
    <name type="scientific">Halioxenophilus aromaticivorans</name>
    <dbReference type="NCBI Taxonomy" id="1306992"/>
    <lineage>
        <taxon>Bacteria</taxon>
        <taxon>Pseudomonadati</taxon>
        <taxon>Pseudomonadota</taxon>
        <taxon>Gammaproteobacteria</taxon>
        <taxon>Alteromonadales</taxon>
        <taxon>Alteromonadaceae</taxon>
        <taxon>Halioxenophilus</taxon>
    </lineage>
</organism>
<keyword evidence="4" id="KW-1133">Transmembrane helix</keyword>
<dbReference type="SMART" id="SM00014">
    <property type="entry name" value="acidPPc"/>
    <property type="match status" value="1"/>
</dbReference>
<proteinExistence type="predicted"/>
<dbReference type="Gene3D" id="1.20.144.10">
    <property type="entry name" value="Phosphatidic acid phosphatase type 2/haloperoxidase"/>
    <property type="match status" value="2"/>
</dbReference>
<dbReference type="PANTHER" id="PTHR14969">
    <property type="entry name" value="SPHINGOSINE-1-PHOSPHATE PHOSPHOHYDROLASE"/>
    <property type="match status" value="1"/>
</dbReference>
<reference evidence="7" key="1">
    <citation type="journal article" date="2019" name="Int. J. Syst. Evol. Microbiol.">
        <title>The Global Catalogue of Microorganisms (GCM) 10K type strain sequencing project: providing services to taxonomists for standard genome sequencing and annotation.</title>
        <authorList>
            <consortium name="The Broad Institute Genomics Platform"/>
            <consortium name="The Broad Institute Genome Sequencing Center for Infectious Disease"/>
            <person name="Wu L."/>
            <person name="Ma J."/>
        </authorList>
    </citation>
    <scope>NUCLEOTIDE SEQUENCE [LARGE SCALE GENOMIC DNA]</scope>
    <source>
        <strain evidence="7">JCM 19134</strain>
    </source>
</reference>
<evidence type="ECO:0000256" key="1">
    <source>
        <dbReference type="ARBA" id="ARBA00012374"/>
    </source>
</evidence>
<evidence type="ECO:0000256" key="4">
    <source>
        <dbReference type="SAM" id="Phobius"/>
    </source>
</evidence>
<gene>
    <name evidence="6" type="ORF">GCM10025791_38760</name>
</gene>
<keyword evidence="4" id="KW-0472">Membrane</keyword>
<dbReference type="Proteomes" id="UP001409585">
    <property type="component" value="Unassembled WGS sequence"/>
</dbReference>
<comment type="caution">
    <text evidence="6">The sequence shown here is derived from an EMBL/GenBank/DDBJ whole genome shotgun (WGS) entry which is preliminary data.</text>
</comment>
<dbReference type="GO" id="GO:0050380">
    <property type="term" value="F:undecaprenyl-diphosphatase activity"/>
    <property type="evidence" value="ECO:0007669"/>
    <property type="project" value="UniProtKB-EC"/>
</dbReference>
<protein>
    <recommendedName>
        <fullName evidence="1">undecaprenyl-diphosphate phosphatase</fullName>
        <ecNumber evidence="1">3.6.1.27</ecNumber>
    </recommendedName>
    <alternativeName>
        <fullName evidence="2">Undecaprenyl pyrophosphate phosphatase</fullName>
    </alternativeName>
</protein>
<keyword evidence="4" id="KW-0812">Transmembrane</keyword>
<accession>A0AAV3U6Z4</accession>
<feature type="transmembrane region" description="Helical" evidence="4">
    <location>
        <begin position="153"/>
        <end position="171"/>
    </location>
</feature>
<evidence type="ECO:0000256" key="2">
    <source>
        <dbReference type="ARBA" id="ARBA00032707"/>
    </source>
</evidence>
<evidence type="ECO:0000313" key="7">
    <source>
        <dbReference type="Proteomes" id="UP001409585"/>
    </source>
</evidence>
<dbReference type="Pfam" id="PF01569">
    <property type="entry name" value="PAP2"/>
    <property type="match status" value="1"/>
</dbReference>
<feature type="transmembrane region" description="Helical" evidence="4">
    <location>
        <begin position="210"/>
        <end position="228"/>
    </location>
</feature>
<feature type="domain" description="Phosphatidic acid phosphatase type 2/haloperoxidase" evidence="5">
    <location>
        <begin position="112"/>
        <end position="225"/>
    </location>
</feature>
<feature type="transmembrane region" description="Helical" evidence="4">
    <location>
        <begin position="183"/>
        <end position="204"/>
    </location>
</feature>
<dbReference type="RefSeq" id="WP_345426363.1">
    <property type="nucleotide sequence ID" value="NZ_AP031496.1"/>
</dbReference>
<evidence type="ECO:0000259" key="5">
    <source>
        <dbReference type="SMART" id="SM00014"/>
    </source>
</evidence>
<dbReference type="SUPFAM" id="SSF48317">
    <property type="entry name" value="Acid phosphatase/Vanadium-dependent haloperoxidase"/>
    <property type="match status" value="1"/>
</dbReference>
<dbReference type="EC" id="3.6.1.27" evidence="1"/>
<dbReference type="CDD" id="cd03392">
    <property type="entry name" value="PAP2_like_2"/>
    <property type="match status" value="1"/>
</dbReference>
<sequence length="236" mass="25450">METTKTQQTIPPSRLMTKAQSDVPRVWLDAFALLTAGFLVLAYCVSQGYTQQLDESLLLSLRTEGNPNDPIGSGFVEELVRDITALAGTAILTVATILIAIFLMLQRKLALAAMTIIAIGGASIVSGSLKHLFDRDRPAMVAHGMEVFNQSFPSGHATQAAATYLFLAFLIGSQMANLAIKRFAVAAAITLFAMIGVSRVYLGVHWPSDVLAGWLVGSAWAVLLWYITQKLIAIKP</sequence>
<comment type="catalytic activity">
    <reaction evidence="3">
        <text>di-trans,octa-cis-undecaprenyl diphosphate + H2O = di-trans,octa-cis-undecaprenyl phosphate + phosphate + H(+)</text>
        <dbReference type="Rhea" id="RHEA:28094"/>
        <dbReference type="ChEBI" id="CHEBI:15377"/>
        <dbReference type="ChEBI" id="CHEBI:15378"/>
        <dbReference type="ChEBI" id="CHEBI:43474"/>
        <dbReference type="ChEBI" id="CHEBI:58405"/>
        <dbReference type="ChEBI" id="CHEBI:60392"/>
        <dbReference type="EC" id="3.6.1.27"/>
    </reaction>
</comment>
<dbReference type="AlphaFoldDB" id="A0AAV3U6Z4"/>
<feature type="transmembrane region" description="Helical" evidence="4">
    <location>
        <begin position="26"/>
        <end position="49"/>
    </location>
</feature>
<name>A0AAV3U6Z4_9ALTE</name>
<dbReference type="InterPro" id="IPR000326">
    <property type="entry name" value="PAP2/HPO"/>
</dbReference>
<dbReference type="InterPro" id="IPR036938">
    <property type="entry name" value="PAP2/HPO_sf"/>
</dbReference>